<dbReference type="CDD" id="cd02553">
    <property type="entry name" value="PseudoU_synth_RsuA"/>
    <property type="match status" value="1"/>
</dbReference>
<dbReference type="InterPro" id="IPR018496">
    <property type="entry name" value="PsdUridine_synth_RsuA/RluB_CS"/>
</dbReference>
<dbReference type="GO" id="GO:0005829">
    <property type="term" value="C:cytosol"/>
    <property type="evidence" value="ECO:0007669"/>
    <property type="project" value="UniProtKB-ARBA"/>
</dbReference>
<dbReference type="GO" id="GO:0000455">
    <property type="term" value="P:enzyme-directed rRNA pseudouridine synthesis"/>
    <property type="evidence" value="ECO:0007669"/>
    <property type="project" value="UniProtKB-ARBA"/>
</dbReference>
<dbReference type="PROSITE" id="PS01149">
    <property type="entry name" value="PSI_RSU"/>
    <property type="match status" value="1"/>
</dbReference>
<name>A0A9N7P7G1_LATSK</name>
<evidence type="ECO:0000313" key="5">
    <source>
        <dbReference type="EMBL" id="WGI18717.1"/>
    </source>
</evidence>
<dbReference type="InterPro" id="IPR036986">
    <property type="entry name" value="S4_RNA-bd_sf"/>
</dbReference>
<dbReference type="PANTHER" id="PTHR47683">
    <property type="entry name" value="PSEUDOURIDINE SYNTHASE FAMILY PROTEIN-RELATED"/>
    <property type="match status" value="1"/>
</dbReference>
<dbReference type="InterPro" id="IPR050343">
    <property type="entry name" value="RsuA_PseudoU_synthase"/>
</dbReference>
<dbReference type="Gene3D" id="3.30.70.580">
    <property type="entry name" value="Pseudouridine synthase I, catalytic domain, N-terminal subdomain"/>
    <property type="match status" value="1"/>
</dbReference>
<dbReference type="InterPro" id="IPR002942">
    <property type="entry name" value="S4_RNA-bd"/>
</dbReference>
<sequence length="239" mass="27018">MRIDRFLSHMNVSTRKTLKPLLKAGRVRVADKVIKEAKYQVTPETVVYVDDEPIRYQTNFYWLLNKPAGVISATTDPQKTVMDLFAPADYREDLFPVGRLDKDTTGLLLITNDGDLAHDLLSPKKHVAKTYRAKIAGVVTAADQAQFANGLKLSDFDAQPAQLTILSTDTKRQESLIEVEIHEGKFHQVKRMFHAVDKEVLTLERLQMGPLRLPADLKRGQYRALTTTEIDALQTTTQK</sequence>
<dbReference type="AlphaFoldDB" id="A0A9N7P7G1"/>
<dbReference type="EC" id="5.4.99.-" evidence="4"/>
<dbReference type="CDD" id="cd00165">
    <property type="entry name" value="S4"/>
    <property type="match status" value="1"/>
</dbReference>
<comment type="similarity">
    <text evidence="1 4">Belongs to the pseudouridine synthase RsuA family.</text>
</comment>
<evidence type="ECO:0000256" key="2">
    <source>
        <dbReference type="ARBA" id="ARBA00022884"/>
    </source>
</evidence>
<dbReference type="GO" id="GO:0003723">
    <property type="term" value="F:RNA binding"/>
    <property type="evidence" value="ECO:0007669"/>
    <property type="project" value="UniProtKB-KW"/>
</dbReference>
<accession>A0A9N7P7G1</accession>
<dbReference type="SUPFAM" id="SSF55120">
    <property type="entry name" value="Pseudouridine synthase"/>
    <property type="match status" value="1"/>
</dbReference>
<dbReference type="GeneID" id="57132342"/>
<proteinExistence type="inferred from homology"/>
<reference evidence="5" key="1">
    <citation type="submission" date="2023-04" db="EMBL/GenBank/DDBJ databases">
        <title>Novel strain of Lactilactobacillus sakei and use thereof.</title>
        <authorList>
            <person name="Kim S.Y."/>
        </authorList>
    </citation>
    <scope>NUCLEOTIDE SEQUENCE</scope>
    <source>
        <strain evidence="5">HUP1</strain>
    </source>
</reference>
<dbReference type="Gene3D" id="3.30.70.1560">
    <property type="entry name" value="Alpha-L RNA-binding motif"/>
    <property type="match status" value="1"/>
</dbReference>
<dbReference type="PROSITE" id="PS50889">
    <property type="entry name" value="S4"/>
    <property type="match status" value="1"/>
</dbReference>
<dbReference type="InterPro" id="IPR020094">
    <property type="entry name" value="TruA/RsuA/RluB/E/F_N"/>
</dbReference>
<dbReference type="Pfam" id="PF01479">
    <property type="entry name" value="S4"/>
    <property type="match status" value="1"/>
</dbReference>
<evidence type="ECO:0000256" key="4">
    <source>
        <dbReference type="RuleBase" id="RU003887"/>
    </source>
</evidence>
<dbReference type="InterPro" id="IPR006145">
    <property type="entry name" value="PsdUridine_synth_RsuA/RluA"/>
</dbReference>
<gene>
    <name evidence="5" type="ORF">QBD03_08155</name>
</gene>
<dbReference type="Gene3D" id="3.10.290.10">
    <property type="entry name" value="RNA-binding S4 domain"/>
    <property type="match status" value="1"/>
</dbReference>
<evidence type="ECO:0000256" key="3">
    <source>
        <dbReference type="ARBA" id="ARBA00023235"/>
    </source>
</evidence>
<dbReference type="RefSeq" id="WP_025016048.1">
    <property type="nucleotide sequence ID" value="NZ_CP022709.1"/>
</dbReference>
<dbReference type="EMBL" id="CP122959">
    <property type="protein sequence ID" value="WGI18717.1"/>
    <property type="molecule type" value="Genomic_DNA"/>
</dbReference>
<dbReference type="GO" id="GO:0120159">
    <property type="term" value="F:rRNA pseudouridine synthase activity"/>
    <property type="evidence" value="ECO:0007669"/>
    <property type="project" value="UniProtKB-ARBA"/>
</dbReference>
<dbReference type="FunFam" id="3.30.70.1560:FF:000001">
    <property type="entry name" value="Pseudouridine synthase"/>
    <property type="match status" value="1"/>
</dbReference>
<dbReference type="SMART" id="SM00363">
    <property type="entry name" value="S4"/>
    <property type="match status" value="1"/>
</dbReference>
<dbReference type="InterPro" id="IPR020103">
    <property type="entry name" value="PsdUridine_synth_cat_dom_sf"/>
</dbReference>
<dbReference type="InterPro" id="IPR000748">
    <property type="entry name" value="PsdUridine_synth_RsuA/RluB/E/F"/>
</dbReference>
<dbReference type="InterPro" id="IPR042092">
    <property type="entry name" value="PsdUridine_s_RsuA/RluB/E/F_cat"/>
</dbReference>
<protein>
    <recommendedName>
        <fullName evidence="4">Pseudouridine synthase</fullName>
        <ecNumber evidence="4">5.4.99.-</ecNumber>
    </recommendedName>
</protein>
<organism evidence="5 6">
    <name type="scientific">Latilactobacillus sakei</name>
    <name type="common">Lactobacillus sakei</name>
    <dbReference type="NCBI Taxonomy" id="1599"/>
    <lineage>
        <taxon>Bacteria</taxon>
        <taxon>Bacillati</taxon>
        <taxon>Bacillota</taxon>
        <taxon>Bacilli</taxon>
        <taxon>Lactobacillales</taxon>
        <taxon>Lactobacillaceae</taxon>
        <taxon>Latilactobacillus</taxon>
    </lineage>
</organism>
<evidence type="ECO:0000256" key="1">
    <source>
        <dbReference type="ARBA" id="ARBA00008348"/>
    </source>
</evidence>
<dbReference type="PANTHER" id="PTHR47683:SF4">
    <property type="entry name" value="PSEUDOURIDINE SYNTHASE"/>
    <property type="match status" value="1"/>
</dbReference>
<dbReference type="Pfam" id="PF00849">
    <property type="entry name" value="PseudoU_synth_2"/>
    <property type="match status" value="1"/>
</dbReference>
<dbReference type="Proteomes" id="UP001179858">
    <property type="component" value="Chromosome"/>
</dbReference>
<dbReference type="NCBIfam" id="TIGR00093">
    <property type="entry name" value="pseudouridine synthase"/>
    <property type="match status" value="1"/>
</dbReference>
<keyword evidence="3 4" id="KW-0413">Isomerase</keyword>
<dbReference type="SUPFAM" id="SSF55174">
    <property type="entry name" value="Alpha-L RNA-binding motif"/>
    <property type="match status" value="1"/>
</dbReference>
<keyword evidence="2" id="KW-0694">RNA-binding</keyword>
<evidence type="ECO:0000313" key="6">
    <source>
        <dbReference type="Proteomes" id="UP001179858"/>
    </source>
</evidence>